<comment type="function">
    <text evidence="11">Catalytic subunit of DNA primase, an RNA polymerase that catalyzes the synthesis of short RNA molecules used as primers for DNA polymerase during DNA replication. The small subunit contains the primase catalytic core and has DNA synthesis activity on its own. Binding to the large subunit stabilizes and modulates the activity, increasing the rate of DNA synthesis while decreasing the length of the DNA fragments, and conferring RNA synthesis capability. The DNA polymerase activity may enable DNA primase to also catalyze primer extension after primer synthesis. May also play a role in DNA repair.</text>
</comment>
<comment type="subunit">
    <text evidence="11">Heterodimer of a small subunit (PriS) and a large subunit (PriL).</text>
</comment>
<feature type="active site" evidence="11">
    <location>
        <position position="103"/>
    </location>
</feature>
<protein>
    <recommendedName>
        <fullName evidence="11">DNA primase small subunit PriS</fullName>
        <ecNumber evidence="11">2.7.7.-</ecNumber>
    </recommendedName>
</protein>
<evidence type="ECO:0000256" key="10">
    <source>
        <dbReference type="ARBA" id="ARBA00023211"/>
    </source>
</evidence>
<keyword evidence="9 11" id="KW-0804">Transcription</keyword>
<dbReference type="Pfam" id="PF01896">
    <property type="entry name" value="DNA_primase_S"/>
    <property type="match status" value="1"/>
</dbReference>
<dbReference type="EC" id="2.7.7.-" evidence="11"/>
<keyword evidence="5 11" id="KW-0548">Nucleotidyltransferase</keyword>
<dbReference type="GO" id="GO:0000428">
    <property type="term" value="C:DNA-directed RNA polymerase complex"/>
    <property type="evidence" value="ECO:0007669"/>
    <property type="project" value="UniProtKB-KW"/>
</dbReference>
<dbReference type="InParanoid" id="A0A554ND82"/>
<keyword evidence="8 11" id="KW-0460">Magnesium</keyword>
<comment type="caution">
    <text evidence="15">The sequence shown here is derived from an EMBL/GenBank/DDBJ whole genome shotgun (WGS) entry which is preliminary data.</text>
</comment>
<evidence type="ECO:0000256" key="6">
    <source>
        <dbReference type="ARBA" id="ARBA00022705"/>
    </source>
</evidence>
<dbReference type="InterPro" id="IPR023639">
    <property type="entry name" value="DNA_primase_ssu_PriS"/>
</dbReference>
<evidence type="ECO:0000256" key="1">
    <source>
        <dbReference type="ARBA" id="ARBA00009762"/>
    </source>
</evidence>
<dbReference type="Proteomes" id="UP000319894">
    <property type="component" value="Unassembled WGS sequence"/>
</dbReference>
<comment type="similarity">
    <text evidence="1 11 12">Belongs to the eukaryotic-type primase small subunit family.</text>
</comment>
<evidence type="ECO:0000256" key="5">
    <source>
        <dbReference type="ARBA" id="ARBA00022695"/>
    </source>
</evidence>
<keyword evidence="6 11" id="KW-0235">DNA replication</keyword>
<reference evidence="15 16" key="1">
    <citation type="submission" date="2018-06" db="EMBL/GenBank/DDBJ databases">
        <title>Natronomonas sp. F16-60 a new haloarchaeon isolated from a solar saltern of Isla Cristina, Huelva, Spain.</title>
        <authorList>
            <person name="Duran-Viseras A."/>
            <person name="Sanchez-Porro C."/>
            <person name="Ventosa A."/>
        </authorList>
    </citation>
    <scope>NUCLEOTIDE SEQUENCE [LARGE SCALE GENOMIC DNA]</scope>
    <source>
        <strain evidence="15 16">F16-60</strain>
    </source>
</reference>
<dbReference type="NCBIfam" id="NF001639">
    <property type="entry name" value="PRK00419.1-1"/>
    <property type="match status" value="1"/>
</dbReference>
<comment type="cofactor">
    <cofactor evidence="11">
        <name>Mg(2+)</name>
        <dbReference type="ChEBI" id="CHEBI:18420"/>
    </cofactor>
    <cofactor evidence="11">
        <name>Mn(2+)</name>
        <dbReference type="ChEBI" id="CHEBI:29035"/>
    </cofactor>
</comment>
<keyword evidence="3 11" id="KW-0639">Primosome</keyword>
<dbReference type="GO" id="GO:0046872">
    <property type="term" value="F:metal ion binding"/>
    <property type="evidence" value="ECO:0007669"/>
    <property type="project" value="UniProtKB-KW"/>
</dbReference>
<dbReference type="AlphaFoldDB" id="A0A554ND82"/>
<sequence>MNERTREYLRGRFGDHYRQVSIEPPPRANEREWGYIPFSEGGTRMVRHRAWIDLVGGADDLADALADDSVRPQHVYYSAGSYDDPGANSMGRKGWRGSDLVFDLDADHLPGVDPEAATYAEMLATCKEALLRLLDILAGDFGFTDTDVVFSGGRGYHVHVRRADVQSLDRSARGEIATYVRGSEVEFEDLVRTEAVGGAAGRTSPAEKRTLPPEGGWSGRLHERLEAFVDELVAMDEDAALERLRAFDNVGEKKAAGALRAMRENREAIAAGNVDVHPAFLSVTRTLLTEALAEAGAPIDEPVTTDINRLIRLPGSLHGGSGLAVTPLDRDELADFDPLDDAVPDTFRHNDIAVEVTEPGVVELLGDTFSMEAGEHRVTEARGVFLMTRGRAEKAPE</sequence>
<evidence type="ECO:0000256" key="4">
    <source>
        <dbReference type="ARBA" id="ARBA00022679"/>
    </source>
</evidence>
<dbReference type="CDD" id="cd04860">
    <property type="entry name" value="AE_Prim_S"/>
    <property type="match status" value="1"/>
</dbReference>
<comment type="function">
    <text evidence="13">RNA polymerase that catalyzes the synthesis of short RNA molecules used as primers for DNA polymerase during DNA replication.</text>
</comment>
<evidence type="ECO:0000256" key="7">
    <source>
        <dbReference type="ARBA" id="ARBA00022723"/>
    </source>
</evidence>
<dbReference type="RefSeq" id="WP_144261198.1">
    <property type="nucleotide sequence ID" value="NZ_QMDX01000002.1"/>
</dbReference>
<dbReference type="PANTHER" id="PTHR10536">
    <property type="entry name" value="DNA PRIMASE SMALL SUBUNIT"/>
    <property type="match status" value="1"/>
</dbReference>
<keyword evidence="10 11" id="KW-0464">Manganese</keyword>
<proteinExistence type="inferred from homology"/>
<accession>A0A554ND82</accession>
<dbReference type="InterPro" id="IPR014052">
    <property type="entry name" value="DNA_primase_ssu_euk/arc"/>
</dbReference>
<organism evidence="15 16">
    <name type="scientific">Haloglomus irregulare</name>
    <dbReference type="NCBI Taxonomy" id="2234134"/>
    <lineage>
        <taxon>Archaea</taxon>
        <taxon>Methanobacteriati</taxon>
        <taxon>Methanobacteriota</taxon>
        <taxon>Stenosarchaea group</taxon>
        <taxon>Halobacteria</taxon>
        <taxon>Halobacteriales</taxon>
        <taxon>Natronomonadaceae</taxon>
        <taxon>Haloglomus</taxon>
    </lineage>
</organism>
<keyword evidence="7 11" id="KW-0479">Metal-binding</keyword>
<dbReference type="OrthoDB" id="31125at2157"/>
<dbReference type="GO" id="GO:0006269">
    <property type="term" value="P:DNA replication, synthesis of primer"/>
    <property type="evidence" value="ECO:0007669"/>
    <property type="project" value="UniProtKB-UniRule"/>
</dbReference>
<evidence type="ECO:0000256" key="2">
    <source>
        <dbReference type="ARBA" id="ARBA00022478"/>
    </source>
</evidence>
<name>A0A554ND82_9EURY</name>
<evidence type="ECO:0000256" key="12">
    <source>
        <dbReference type="RuleBase" id="RU003514"/>
    </source>
</evidence>
<feature type="active site" evidence="11">
    <location>
        <position position="300"/>
    </location>
</feature>
<dbReference type="SUPFAM" id="SSF56747">
    <property type="entry name" value="Prim-pol domain"/>
    <property type="match status" value="1"/>
</dbReference>
<evidence type="ECO:0000256" key="11">
    <source>
        <dbReference type="HAMAP-Rule" id="MF_00700"/>
    </source>
</evidence>
<dbReference type="Gene3D" id="3.90.920.10">
    <property type="entry name" value="DNA primase, PRIM domain"/>
    <property type="match status" value="1"/>
</dbReference>
<evidence type="ECO:0000256" key="13">
    <source>
        <dbReference type="RuleBase" id="RU004224"/>
    </source>
</evidence>
<dbReference type="EMBL" id="QMDX01000002">
    <property type="protein sequence ID" value="TSD15357.1"/>
    <property type="molecule type" value="Genomic_DNA"/>
</dbReference>
<keyword evidence="16" id="KW-1185">Reference proteome</keyword>
<feature type="region of interest" description="Disordered" evidence="14">
    <location>
        <begin position="196"/>
        <end position="215"/>
    </location>
</feature>
<evidence type="ECO:0000256" key="3">
    <source>
        <dbReference type="ARBA" id="ARBA00022515"/>
    </source>
</evidence>
<evidence type="ECO:0000256" key="9">
    <source>
        <dbReference type="ARBA" id="ARBA00023163"/>
    </source>
</evidence>
<dbReference type="HAMAP" id="MF_00700">
    <property type="entry name" value="DNA_primase_sml_arc"/>
    <property type="match status" value="1"/>
</dbReference>
<feature type="active site" evidence="11">
    <location>
        <position position="105"/>
    </location>
</feature>
<evidence type="ECO:0000256" key="8">
    <source>
        <dbReference type="ARBA" id="ARBA00022842"/>
    </source>
</evidence>
<gene>
    <name evidence="11" type="primary">priS</name>
    <name evidence="15" type="ORF">DP107_05805</name>
</gene>
<keyword evidence="2 11" id="KW-0240">DNA-directed RNA polymerase</keyword>
<dbReference type="FunCoup" id="A0A554ND82">
    <property type="interactions" value="14"/>
</dbReference>
<evidence type="ECO:0000313" key="16">
    <source>
        <dbReference type="Proteomes" id="UP000319894"/>
    </source>
</evidence>
<evidence type="ECO:0000313" key="15">
    <source>
        <dbReference type="EMBL" id="TSD15357.1"/>
    </source>
</evidence>
<evidence type="ECO:0000256" key="14">
    <source>
        <dbReference type="SAM" id="MobiDB-lite"/>
    </source>
</evidence>
<dbReference type="InterPro" id="IPR002755">
    <property type="entry name" value="DNA_primase_S"/>
</dbReference>
<keyword evidence="4 11" id="KW-0808">Transferase</keyword>
<dbReference type="GO" id="GO:1990077">
    <property type="term" value="C:primosome complex"/>
    <property type="evidence" value="ECO:0007669"/>
    <property type="project" value="UniProtKB-KW"/>
</dbReference>
<dbReference type="GO" id="GO:0003899">
    <property type="term" value="F:DNA-directed RNA polymerase activity"/>
    <property type="evidence" value="ECO:0007669"/>
    <property type="project" value="UniProtKB-UniRule"/>
</dbReference>